<evidence type="ECO:0000313" key="12">
    <source>
        <dbReference type="Proteomes" id="UP000246145"/>
    </source>
</evidence>
<dbReference type="GO" id="GO:0042597">
    <property type="term" value="C:periplasmic space"/>
    <property type="evidence" value="ECO:0007669"/>
    <property type="project" value="UniProtKB-SubCell"/>
</dbReference>
<proteinExistence type="inferred from homology"/>
<organism evidence="11 12">
    <name type="scientific">Pusillimonas noertemannii</name>
    <dbReference type="NCBI Taxonomy" id="305977"/>
    <lineage>
        <taxon>Bacteria</taxon>
        <taxon>Pseudomonadati</taxon>
        <taxon>Pseudomonadota</taxon>
        <taxon>Betaproteobacteria</taxon>
        <taxon>Burkholderiales</taxon>
        <taxon>Alcaligenaceae</taxon>
        <taxon>Pusillimonas</taxon>
    </lineage>
</organism>
<evidence type="ECO:0000256" key="8">
    <source>
        <dbReference type="ARBA" id="ARBA00022927"/>
    </source>
</evidence>
<evidence type="ECO:0000256" key="2">
    <source>
        <dbReference type="ARBA" id="ARBA00007615"/>
    </source>
</evidence>
<dbReference type="AlphaFoldDB" id="A0A2U1CRN0"/>
<evidence type="ECO:0000256" key="5">
    <source>
        <dbReference type="ARBA" id="ARBA00022448"/>
    </source>
</evidence>
<keyword evidence="12" id="KW-1185">Reference proteome</keyword>
<dbReference type="NCBIfam" id="NF000661">
    <property type="entry name" value="PRK00031.1-3"/>
    <property type="match status" value="1"/>
</dbReference>
<dbReference type="Proteomes" id="UP000246145">
    <property type="component" value="Unassembled WGS sequence"/>
</dbReference>
<dbReference type="InterPro" id="IPR029046">
    <property type="entry name" value="LolA/LolB/LppX"/>
</dbReference>
<dbReference type="CDD" id="cd16325">
    <property type="entry name" value="LolA"/>
    <property type="match status" value="1"/>
</dbReference>
<reference evidence="11 12" key="1">
    <citation type="submission" date="2018-04" db="EMBL/GenBank/DDBJ databases">
        <title>Genomic Encyclopedia of Type Strains, Phase IV (KMG-IV): sequencing the most valuable type-strain genomes for metagenomic binning, comparative biology and taxonomic classification.</title>
        <authorList>
            <person name="Goeker M."/>
        </authorList>
    </citation>
    <scope>NUCLEOTIDE SEQUENCE [LARGE SCALE GENOMIC DNA]</scope>
    <source>
        <strain evidence="11 12">DSM 10065</strain>
    </source>
</reference>
<dbReference type="NCBIfam" id="TIGR00547">
    <property type="entry name" value="lolA"/>
    <property type="match status" value="1"/>
</dbReference>
<keyword evidence="9 10" id="KW-0143">Chaperone</keyword>
<keyword evidence="8 10" id="KW-0653">Protein transport</keyword>
<keyword evidence="5 10" id="KW-0813">Transport</keyword>
<keyword evidence="7 10" id="KW-0574">Periplasm</keyword>
<comment type="subunit">
    <text evidence="3 10">Monomer.</text>
</comment>
<gene>
    <name evidence="10" type="primary">lolA</name>
    <name evidence="11" type="ORF">C7440_0968</name>
</gene>
<dbReference type="GO" id="GO:0044874">
    <property type="term" value="P:lipoprotein localization to outer membrane"/>
    <property type="evidence" value="ECO:0007669"/>
    <property type="project" value="UniProtKB-UniRule"/>
</dbReference>
<dbReference type="OrthoDB" id="9787361at2"/>
<dbReference type="InterPro" id="IPR004564">
    <property type="entry name" value="OM_lipoprot_carrier_LolA-like"/>
</dbReference>
<feature type="chain" id="PRO_5015792363" description="Outer-membrane lipoprotein carrier protein" evidence="10">
    <location>
        <begin position="22"/>
        <end position="206"/>
    </location>
</feature>
<dbReference type="PANTHER" id="PTHR35869:SF1">
    <property type="entry name" value="OUTER-MEMBRANE LIPOPROTEIN CARRIER PROTEIN"/>
    <property type="match status" value="1"/>
</dbReference>
<comment type="caution">
    <text evidence="11">The sequence shown here is derived from an EMBL/GenBank/DDBJ whole genome shotgun (WGS) entry which is preliminary data.</text>
</comment>
<dbReference type="SUPFAM" id="SSF89392">
    <property type="entry name" value="Prokaryotic lipoproteins and lipoprotein localization factors"/>
    <property type="match status" value="1"/>
</dbReference>
<dbReference type="GO" id="GO:0042953">
    <property type="term" value="P:lipoprotein transport"/>
    <property type="evidence" value="ECO:0007669"/>
    <property type="project" value="InterPro"/>
</dbReference>
<keyword evidence="11" id="KW-0449">Lipoprotein</keyword>
<dbReference type="STRING" id="1231391.GCA_000308195_03591"/>
<comment type="similarity">
    <text evidence="2 10">Belongs to the LolA family.</text>
</comment>
<evidence type="ECO:0000256" key="4">
    <source>
        <dbReference type="ARBA" id="ARBA00014035"/>
    </source>
</evidence>
<dbReference type="Gene3D" id="2.50.20.10">
    <property type="entry name" value="Lipoprotein localisation LolA/LolB/LppX"/>
    <property type="match status" value="1"/>
</dbReference>
<dbReference type="RefSeq" id="WP_116517640.1">
    <property type="nucleotide sequence ID" value="NZ_JACCEX010000001.1"/>
</dbReference>
<evidence type="ECO:0000256" key="7">
    <source>
        <dbReference type="ARBA" id="ARBA00022764"/>
    </source>
</evidence>
<evidence type="ECO:0000256" key="9">
    <source>
        <dbReference type="ARBA" id="ARBA00023186"/>
    </source>
</evidence>
<dbReference type="Pfam" id="PF03548">
    <property type="entry name" value="LolA"/>
    <property type="match status" value="1"/>
</dbReference>
<evidence type="ECO:0000256" key="1">
    <source>
        <dbReference type="ARBA" id="ARBA00004418"/>
    </source>
</evidence>
<dbReference type="InterPro" id="IPR018323">
    <property type="entry name" value="OM_lipoprot_carrier_LolA_Pbac"/>
</dbReference>
<dbReference type="HAMAP" id="MF_00240">
    <property type="entry name" value="LolA"/>
    <property type="match status" value="1"/>
</dbReference>
<protein>
    <recommendedName>
        <fullName evidence="4 10">Outer-membrane lipoprotein carrier protein</fullName>
    </recommendedName>
</protein>
<evidence type="ECO:0000256" key="10">
    <source>
        <dbReference type="HAMAP-Rule" id="MF_00240"/>
    </source>
</evidence>
<name>A0A2U1CRN0_9BURK</name>
<dbReference type="EMBL" id="QEKO01000001">
    <property type="protein sequence ID" value="PVY68562.1"/>
    <property type="molecule type" value="Genomic_DNA"/>
</dbReference>
<evidence type="ECO:0000313" key="11">
    <source>
        <dbReference type="EMBL" id="PVY68562.1"/>
    </source>
</evidence>
<keyword evidence="6 10" id="KW-0732">Signal</keyword>
<comment type="subcellular location">
    <subcellularLocation>
        <location evidence="1 10">Periplasm</location>
    </subcellularLocation>
</comment>
<sequence precursor="true">MQIKQLVAAAALVLAPLAALAADAPTQLNQFIANVASATGSFSQQTSGQAQGRPEQSGEFSFQRPGKFRWHVKKPYEQLIVSDGEKVLQYDPDLAQVTQRSVDQSIGTSPAAILFGSGSLEEAFVVQSLPGDDGLQWLRATPRGADAGFSHVDIGFRNDLPARLLLLDAFGQTTRIDLSGIKANPELPASLFQFTPPADVDVVKMQ</sequence>
<evidence type="ECO:0000256" key="6">
    <source>
        <dbReference type="ARBA" id="ARBA00022729"/>
    </source>
</evidence>
<evidence type="ECO:0000256" key="3">
    <source>
        <dbReference type="ARBA" id="ARBA00011245"/>
    </source>
</evidence>
<accession>A0A2U1CRN0</accession>
<feature type="signal peptide" evidence="10">
    <location>
        <begin position="1"/>
        <end position="21"/>
    </location>
</feature>
<dbReference type="PANTHER" id="PTHR35869">
    <property type="entry name" value="OUTER-MEMBRANE LIPOPROTEIN CARRIER PROTEIN"/>
    <property type="match status" value="1"/>
</dbReference>
<comment type="function">
    <text evidence="10">Participates in the translocation of lipoproteins from the inner membrane to the outer membrane. Only forms a complex with a lipoprotein if the residue after the N-terminal Cys is not an aspartate (The Asp acts as a targeting signal to indicate that the lipoprotein should stay in the inner membrane).</text>
</comment>